<sequence length="113" mass="11161">MFTKLIGAATLFTAGSLMAGGTGTVGATPVQAFGAEAALTQAGECGAKDGKEEGKAPAKAKDGKSKDASCGKGTCGSKDKKGKKDGSCGKDKKAKEGTCGKDHKDGSCGKEKK</sequence>
<evidence type="ECO:0000256" key="1">
    <source>
        <dbReference type="SAM" id="MobiDB-lite"/>
    </source>
</evidence>
<feature type="compositionally biased region" description="Basic and acidic residues" evidence="1">
    <location>
        <begin position="46"/>
        <end position="69"/>
    </location>
</feature>
<reference evidence="3" key="1">
    <citation type="submission" date="2020-10" db="EMBL/GenBank/DDBJ databases">
        <title>Connecting structure to function with the recovery of over 1000 high-quality activated sludge metagenome-assembled genomes encoding full-length rRNA genes using long-read sequencing.</title>
        <authorList>
            <person name="Singleton C.M."/>
            <person name="Petriglieri F."/>
            <person name="Kristensen J.M."/>
            <person name="Kirkegaard R.H."/>
            <person name="Michaelsen T.Y."/>
            <person name="Andersen M.H."/>
            <person name="Karst S.M."/>
            <person name="Dueholm M.S."/>
            <person name="Nielsen P.H."/>
            <person name="Albertsen M."/>
        </authorList>
    </citation>
    <scope>NUCLEOTIDE SEQUENCE</scope>
    <source>
        <strain evidence="3">Skiv_18-Q3-R9-52_MAXAC.067</strain>
    </source>
</reference>
<feature type="region of interest" description="Disordered" evidence="1">
    <location>
        <begin position="46"/>
        <end position="113"/>
    </location>
</feature>
<keyword evidence="2" id="KW-0732">Signal</keyword>
<feature type="compositionally biased region" description="Basic and acidic residues" evidence="1">
    <location>
        <begin position="77"/>
        <end position="113"/>
    </location>
</feature>
<name>A0A9D7SJS0_9BACT</name>
<dbReference type="AlphaFoldDB" id="A0A9D7SJS0"/>
<dbReference type="Proteomes" id="UP000886657">
    <property type="component" value="Unassembled WGS sequence"/>
</dbReference>
<dbReference type="EMBL" id="JADKIO010000010">
    <property type="protein sequence ID" value="MBK9797563.1"/>
    <property type="molecule type" value="Genomic_DNA"/>
</dbReference>
<comment type="caution">
    <text evidence="3">The sequence shown here is derived from an EMBL/GenBank/DDBJ whole genome shotgun (WGS) entry which is preliminary data.</text>
</comment>
<accession>A0A9D7SJS0</accession>
<organism evidence="3 4">
    <name type="scientific">Candidatus Geothrix skivensis</name>
    <dbReference type="NCBI Taxonomy" id="2954439"/>
    <lineage>
        <taxon>Bacteria</taxon>
        <taxon>Pseudomonadati</taxon>
        <taxon>Acidobacteriota</taxon>
        <taxon>Holophagae</taxon>
        <taxon>Holophagales</taxon>
        <taxon>Holophagaceae</taxon>
        <taxon>Geothrix</taxon>
    </lineage>
</organism>
<evidence type="ECO:0000313" key="3">
    <source>
        <dbReference type="EMBL" id="MBK9797563.1"/>
    </source>
</evidence>
<evidence type="ECO:0000256" key="2">
    <source>
        <dbReference type="SAM" id="SignalP"/>
    </source>
</evidence>
<evidence type="ECO:0008006" key="5">
    <source>
        <dbReference type="Google" id="ProtNLM"/>
    </source>
</evidence>
<feature type="signal peptide" evidence="2">
    <location>
        <begin position="1"/>
        <end position="19"/>
    </location>
</feature>
<protein>
    <recommendedName>
        <fullName evidence="5">Low-complexity protein</fullName>
    </recommendedName>
</protein>
<evidence type="ECO:0000313" key="4">
    <source>
        <dbReference type="Proteomes" id="UP000886657"/>
    </source>
</evidence>
<feature type="chain" id="PRO_5038472661" description="Low-complexity protein" evidence="2">
    <location>
        <begin position="20"/>
        <end position="113"/>
    </location>
</feature>
<gene>
    <name evidence="3" type="ORF">IPP58_13925</name>
</gene>
<proteinExistence type="predicted"/>